<evidence type="ECO:0000256" key="2">
    <source>
        <dbReference type="ARBA" id="ARBA00022475"/>
    </source>
</evidence>
<dbReference type="PANTHER" id="PTHR30572">
    <property type="entry name" value="MEMBRANE COMPONENT OF TRANSPORTER-RELATED"/>
    <property type="match status" value="1"/>
</dbReference>
<dbReference type="InterPro" id="IPR050250">
    <property type="entry name" value="Macrolide_Exporter_MacB"/>
</dbReference>
<feature type="domain" description="ABC3 transporter permease C-terminal" evidence="7">
    <location>
        <begin position="272"/>
        <end position="386"/>
    </location>
</feature>
<feature type="transmembrane region" description="Helical" evidence="6">
    <location>
        <begin position="319"/>
        <end position="341"/>
    </location>
</feature>
<dbReference type="EMBL" id="FOPC01000002">
    <property type="protein sequence ID" value="SFG24063.1"/>
    <property type="molecule type" value="Genomic_DNA"/>
</dbReference>
<sequence>MGLSLGLGTCLIIFSYWSFEKSYDQFHPNHERIFRIAQVKSIEEGGEVLNASVFSKVGQAFLNQETIAESLVRIHRNGPNTSIQLENEAFLQPGIIGAEESFFDLFQFDFISGSSSGWISTPQSVVLTESTATKLFGDEDPLGKPIQINGSFGIYGNDGYQEFKNYTVAGVIEDIPGNTHLDFSAIISLNIFTDPEREFSNWGDQFYTYVKLNATNTQAELEESLDRFAKEKFSESGISFFSQPLSSIHLGSNLNNEFKPNGSQSVLWMLGLIASIVLIIACANYINFSLARSLQRKKELHLRKIFWAKKHQLFQQLTIEAFLINLIAFTLAIILLILLQPLLEYLIGFDLIASLLLPKNIITWLVVLLLGVILSGIYPAWVISSRSFKSFYRGGFQPPSFQKPLIIFQFGLTIFVIAFSLLIYSQINFMRTQNLGFNTENVLVLSGPSVEAENVNLDQRVESFKNFLTSRKEIGKVSSANFVPGQAVRGKAEGYIRQLGQPEESAHTYFFTQMDTDFLKNFEFKISAGRTFSKNFTDQNGIIINEEASRLLGFTDPIDAIGKKIYYRKNTTPEIIGVVKNFQLFGLQKQYEPLIFELGENPNQFLYLTVKDSDEMLADLSVS</sequence>
<accession>A0A1I2Q8T0</accession>
<protein>
    <submittedName>
        <fullName evidence="9">Putative ABC transport system permease protein</fullName>
    </submittedName>
</protein>
<evidence type="ECO:0000313" key="9">
    <source>
        <dbReference type="EMBL" id="SFG24063.1"/>
    </source>
</evidence>
<dbReference type="InterPro" id="IPR003838">
    <property type="entry name" value="ABC3_permease_C"/>
</dbReference>
<dbReference type="GO" id="GO:0005886">
    <property type="term" value="C:plasma membrane"/>
    <property type="evidence" value="ECO:0007669"/>
    <property type="project" value="UniProtKB-SubCell"/>
</dbReference>
<keyword evidence="4 6" id="KW-1133">Transmembrane helix</keyword>
<evidence type="ECO:0000259" key="8">
    <source>
        <dbReference type="Pfam" id="PF12704"/>
    </source>
</evidence>
<dbReference type="AlphaFoldDB" id="A0A1I2Q8T0"/>
<organism evidence="9 10">
    <name type="scientific">Algoriphagus hitonicola</name>
    <dbReference type="NCBI Taxonomy" id="435880"/>
    <lineage>
        <taxon>Bacteria</taxon>
        <taxon>Pseudomonadati</taxon>
        <taxon>Bacteroidota</taxon>
        <taxon>Cytophagia</taxon>
        <taxon>Cytophagales</taxon>
        <taxon>Cyclobacteriaceae</taxon>
        <taxon>Algoriphagus</taxon>
    </lineage>
</organism>
<comment type="subcellular location">
    <subcellularLocation>
        <location evidence="1">Cell membrane</location>
        <topology evidence="1">Multi-pass membrane protein</topology>
    </subcellularLocation>
</comment>
<keyword evidence="2" id="KW-1003">Cell membrane</keyword>
<dbReference type="Proteomes" id="UP000199642">
    <property type="component" value="Unassembled WGS sequence"/>
</dbReference>
<dbReference type="PANTHER" id="PTHR30572:SF18">
    <property type="entry name" value="ABC-TYPE MACROLIDE FAMILY EXPORT SYSTEM PERMEASE COMPONENT 2"/>
    <property type="match status" value="1"/>
</dbReference>
<dbReference type="Pfam" id="PF02687">
    <property type="entry name" value="FtsX"/>
    <property type="match status" value="1"/>
</dbReference>
<name>A0A1I2Q8T0_9BACT</name>
<feature type="transmembrane region" description="Helical" evidence="6">
    <location>
        <begin position="361"/>
        <end position="384"/>
    </location>
</feature>
<evidence type="ECO:0000256" key="6">
    <source>
        <dbReference type="SAM" id="Phobius"/>
    </source>
</evidence>
<dbReference type="GO" id="GO:0022857">
    <property type="term" value="F:transmembrane transporter activity"/>
    <property type="evidence" value="ECO:0007669"/>
    <property type="project" value="TreeGrafter"/>
</dbReference>
<evidence type="ECO:0000259" key="7">
    <source>
        <dbReference type="Pfam" id="PF02687"/>
    </source>
</evidence>
<gene>
    <name evidence="9" type="ORF">SAMN04487988_102139</name>
</gene>
<keyword evidence="5 6" id="KW-0472">Membrane</keyword>
<reference evidence="10" key="1">
    <citation type="submission" date="2016-10" db="EMBL/GenBank/DDBJ databases">
        <authorList>
            <person name="Varghese N."/>
            <person name="Submissions S."/>
        </authorList>
    </citation>
    <scope>NUCLEOTIDE SEQUENCE [LARGE SCALE GENOMIC DNA]</scope>
    <source>
        <strain evidence="10">DSM 19315</strain>
    </source>
</reference>
<dbReference type="InterPro" id="IPR025857">
    <property type="entry name" value="MacB_PCD"/>
</dbReference>
<keyword evidence="3 6" id="KW-0812">Transmembrane</keyword>
<feature type="transmembrane region" description="Helical" evidence="6">
    <location>
        <begin position="405"/>
        <end position="424"/>
    </location>
</feature>
<dbReference type="Pfam" id="PF12704">
    <property type="entry name" value="MacB_PCD"/>
    <property type="match status" value="2"/>
</dbReference>
<evidence type="ECO:0000256" key="3">
    <source>
        <dbReference type="ARBA" id="ARBA00022692"/>
    </source>
</evidence>
<evidence type="ECO:0000256" key="1">
    <source>
        <dbReference type="ARBA" id="ARBA00004651"/>
    </source>
</evidence>
<feature type="domain" description="MacB-like periplasmic core" evidence="8">
    <location>
        <begin position="503"/>
        <end position="583"/>
    </location>
</feature>
<proteinExistence type="predicted"/>
<keyword evidence="10" id="KW-1185">Reference proteome</keyword>
<evidence type="ECO:0000313" key="10">
    <source>
        <dbReference type="Proteomes" id="UP000199642"/>
    </source>
</evidence>
<dbReference type="STRING" id="435880.SAMN04487988_102139"/>
<evidence type="ECO:0000256" key="5">
    <source>
        <dbReference type="ARBA" id="ARBA00023136"/>
    </source>
</evidence>
<evidence type="ECO:0000256" key="4">
    <source>
        <dbReference type="ARBA" id="ARBA00022989"/>
    </source>
</evidence>
<feature type="transmembrane region" description="Helical" evidence="6">
    <location>
        <begin position="266"/>
        <end position="288"/>
    </location>
</feature>
<feature type="domain" description="MacB-like periplasmic core" evidence="8">
    <location>
        <begin position="2"/>
        <end position="227"/>
    </location>
</feature>